<organism evidence="1">
    <name type="scientific">Rhizophora mucronata</name>
    <name type="common">Asiatic mangrove</name>
    <dbReference type="NCBI Taxonomy" id="61149"/>
    <lineage>
        <taxon>Eukaryota</taxon>
        <taxon>Viridiplantae</taxon>
        <taxon>Streptophyta</taxon>
        <taxon>Embryophyta</taxon>
        <taxon>Tracheophyta</taxon>
        <taxon>Spermatophyta</taxon>
        <taxon>Magnoliopsida</taxon>
        <taxon>eudicotyledons</taxon>
        <taxon>Gunneridae</taxon>
        <taxon>Pentapetalae</taxon>
        <taxon>rosids</taxon>
        <taxon>fabids</taxon>
        <taxon>Malpighiales</taxon>
        <taxon>Rhizophoraceae</taxon>
        <taxon>Rhizophora</taxon>
    </lineage>
</organism>
<sequence length="134" mass="15668">MVLHIFYHFGYPSTVLKLSNIWCTELRESIPQTRRLELFSPDLNFYPIDCHDNMSFSRRTRMVQMKMEKARPSQPWNLAVHSDFPVHSVFHNIQGSSFSVSSFGKGLLISWDVAVILILHDSTEIYFNTKLVKF</sequence>
<dbReference type="AlphaFoldDB" id="A0A2P2LGJ9"/>
<reference evidence="1" key="1">
    <citation type="submission" date="2018-02" db="EMBL/GenBank/DDBJ databases">
        <title>Rhizophora mucronata_Transcriptome.</title>
        <authorList>
            <person name="Meera S.P."/>
            <person name="Sreeshan A."/>
            <person name="Augustine A."/>
        </authorList>
    </citation>
    <scope>NUCLEOTIDE SEQUENCE</scope>
    <source>
        <tissue evidence="1">Leaf</tissue>
    </source>
</reference>
<name>A0A2P2LGJ9_RHIMU</name>
<proteinExistence type="predicted"/>
<evidence type="ECO:0000313" key="1">
    <source>
        <dbReference type="EMBL" id="MBX17102.1"/>
    </source>
</evidence>
<accession>A0A2P2LGJ9</accession>
<protein>
    <submittedName>
        <fullName evidence="1">Uncharacterized protein</fullName>
    </submittedName>
</protein>
<dbReference type="EMBL" id="GGEC01036618">
    <property type="protein sequence ID" value="MBX17102.1"/>
    <property type="molecule type" value="Transcribed_RNA"/>
</dbReference>